<evidence type="ECO:0000256" key="2">
    <source>
        <dbReference type="ARBA" id="ARBA00022448"/>
    </source>
</evidence>
<dbReference type="Proteomes" id="UP000448292">
    <property type="component" value="Unassembled WGS sequence"/>
</dbReference>
<accession>A0A7M3MB66</accession>
<name>A0A7M3MB66_9BACT</name>
<dbReference type="RefSeq" id="WP_144304326.1">
    <property type="nucleotide sequence ID" value="NZ_QMIE01000020.1"/>
</dbReference>
<comment type="caution">
    <text evidence="4">The sequence shown here is derived from an EMBL/GenBank/DDBJ whole genome shotgun (WGS) entry which is preliminary data.</text>
</comment>
<proteinExistence type="inferred from homology"/>
<keyword evidence="2" id="KW-0813">Transport</keyword>
<protein>
    <submittedName>
        <fullName evidence="4">V-type ATP synthase subunit D</fullName>
    </submittedName>
</protein>
<dbReference type="InterPro" id="IPR002699">
    <property type="entry name" value="V_ATPase_D"/>
</dbReference>
<dbReference type="NCBIfam" id="NF002565">
    <property type="entry name" value="PRK02195.1"/>
    <property type="match status" value="1"/>
</dbReference>
<evidence type="ECO:0000256" key="1">
    <source>
        <dbReference type="ARBA" id="ARBA00005850"/>
    </source>
</evidence>
<evidence type="ECO:0000313" key="4">
    <source>
        <dbReference type="EMBL" id="TVM14824.1"/>
    </source>
</evidence>
<dbReference type="OrthoDB" id="5637912at2"/>
<evidence type="ECO:0000256" key="3">
    <source>
        <dbReference type="ARBA" id="ARBA00023065"/>
    </source>
</evidence>
<dbReference type="Gene3D" id="1.10.287.3240">
    <property type="match status" value="1"/>
</dbReference>
<dbReference type="Pfam" id="PF01813">
    <property type="entry name" value="ATP-synt_D"/>
    <property type="match status" value="1"/>
</dbReference>
<reference evidence="4 5" key="1">
    <citation type="submission" date="2018-06" db="EMBL/GenBank/DDBJ databases">
        <title>Complete genome of Desulfovibrio indonesiensis P37SLT.</title>
        <authorList>
            <person name="Crispim J.S."/>
            <person name="Vidigal P.M.P."/>
            <person name="Silva L.C.F."/>
            <person name="Laguardia C.N."/>
            <person name="Araujo L.C."/>
            <person name="Dias R.S."/>
            <person name="Sousa M.P."/>
            <person name="Paula S.O."/>
            <person name="Silva C."/>
        </authorList>
    </citation>
    <scope>NUCLEOTIDE SEQUENCE [LARGE SCALE GENOMIC DNA]</scope>
    <source>
        <strain evidence="4 5">P37SLT</strain>
    </source>
</reference>
<dbReference type="AlphaFoldDB" id="A0A7M3MB66"/>
<dbReference type="GO" id="GO:0046961">
    <property type="term" value="F:proton-transporting ATPase activity, rotational mechanism"/>
    <property type="evidence" value="ECO:0007669"/>
    <property type="project" value="InterPro"/>
</dbReference>
<dbReference type="NCBIfam" id="TIGR00309">
    <property type="entry name" value="V_ATPase_subD"/>
    <property type="match status" value="1"/>
</dbReference>
<keyword evidence="3" id="KW-0406">Ion transport</keyword>
<sequence length="201" mass="23463">MAKVKFTKNELKNQRDALARYERFLPTLRLKKEQLQGEVRRVTLALRDTRSKMDELEDSIRPWIALFDDPYDLEPFAAVERVEVSTVNIVGVNLPVLDKIVFARDLPDMHDSPAWADEAVHALRTQVELELWERNLTEQRAVLAEELRTTTQRVNLFEKIKIPETLDNIRRIRIFLGDQQTAAVARAKLTKRKTSEQWRSA</sequence>
<organism evidence="4 5">
    <name type="scientific">Oceanidesulfovibrio indonesiensis</name>
    <dbReference type="NCBI Taxonomy" id="54767"/>
    <lineage>
        <taxon>Bacteria</taxon>
        <taxon>Pseudomonadati</taxon>
        <taxon>Thermodesulfobacteriota</taxon>
        <taxon>Desulfovibrionia</taxon>
        <taxon>Desulfovibrionales</taxon>
        <taxon>Desulfovibrionaceae</taxon>
        <taxon>Oceanidesulfovibrio</taxon>
    </lineage>
</organism>
<keyword evidence="5" id="KW-1185">Reference proteome</keyword>
<comment type="similarity">
    <text evidence="1">Belongs to the V-ATPase D subunit family.</text>
</comment>
<dbReference type="EMBL" id="QMIE01000020">
    <property type="protein sequence ID" value="TVM14824.1"/>
    <property type="molecule type" value="Genomic_DNA"/>
</dbReference>
<gene>
    <name evidence="4" type="ORF">DPQ33_16485</name>
</gene>
<evidence type="ECO:0000313" key="5">
    <source>
        <dbReference type="Proteomes" id="UP000448292"/>
    </source>
</evidence>